<proteinExistence type="predicted"/>
<evidence type="ECO:0000313" key="1">
    <source>
        <dbReference type="EMBL" id="KAJ6760718.1"/>
    </source>
</evidence>
<protein>
    <submittedName>
        <fullName evidence="1">Uncharacterized protein</fullName>
    </submittedName>
</protein>
<evidence type="ECO:0000313" key="2">
    <source>
        <dbReference type="Proteomes" id="UP001151532"/>
    </source>
</evidence>
<reference evidence="1" key="1">
    <citation type="submission" date="2022-11" db="EMBL/GenBank/DDBJ databases">
        <authorList>
            <person name="Hyden B.L."/>
            <person name="Feng K."/>
            <person name="Yates T."/>
            <person name="Jawdy S."/>
            <person name="Smart L.B."/>
            <person name="Muchero W."/>
        </authorList>
    </citation>
    <scope>NUCLEOTIDE SEQUENCE</scope>
    <source>
        <tissue evidence="1">Shoot tip</tissue>
    </source>
</reference>
<keyword evidence="2" id="KW-1185">Reference proteome</keyword>
<sequence length="137" mass="15160">MINQLTRLTLDHPPLIIPPIFTFHFLRCNFHTFTTYLALKKHSQTLTSWRASIISACWKTPRPVDFMDSKLEALVGSSRNYDFMGNGDLGMVSGLGDMSHHHGLAPNFSGFCSSFGMSLDGNSGTFHGNLPKINASL</sequence>
<gene>
    <name evidence="1" type="ORF">OIU79_025541</name>
</gene>
<accession>A0A9Q0W7N6</accession>
<organism evidence="1 2">
    <name type="scientific">Salix purpurea</name>
    <name type="common">Purple osier willow</name>
    <dbReference type="NCBI Taxonomy" id="77065"/>
    <lineage>
        <taxon>Eukaryota</taxon>
        <taxon>Viridiplantae</taxon>
        <taxon>Streptophyta</taxon>
        <taxon>Embryophyta</taxon>
        <taxon>Tracheophyta</taxon>
        <taxon>Spermatophyta</taxon>
        <taxon>Magnoliopsida</taxon>
        <taxon>eudicotyledons</taxon>
        <taxon>Gunneridae</taxon>
        <taxon>Pentapetalae</taxon>
        <taxon>rosids</taxon>
        <taxon>fabids</taxon>
        <taxon>Malpighiales</taxon>
        <taxon>Salicaceae</taxon>
        <taxon>Saliceae</taxon>
        <taxon>Salix</taxon>
    </lineage>
</organism>
<dbReference type="Proteomes" id="UP001151532">
    <property type="component" value="Chromosome 15Z"/>
</dbReference>
<comment type="caution">
    <text evidence="1">The sequence shown here is derived from an EMBL/GenBank/DDBJ whole genome shotgun (WGS) entry which is preliminary data.</text>
</comment>
<name>A0A9Q0W7N6_SALPP</name>
<reference evidence="1" key="2">
    <citation type="journal article" date="2023" name="Int. J. Mol. Sci.">
        <title>De Novo Assembly and Annotation of 11 Diverse Shrub Willow (Salix) Genomes Reveals Novel Gene Organization in Sex-Linked Regions.</title>
        <authorList>
            <person name="Hyden B."/>
            <person name="Feng K."/>
            <person name="Yates T.B."/>
            <person name="Jawdy S."/>
            <person name="Cereghino C."/>
            <person name="Smart L.B."/>
            <person name="Muchero W."/>
        </authorList>
    </citation>
    <scope>NUCLEOTIDE SEQUENCE</scope>
    <source>
        <tissue evidence="1">Shoot tip</tissue>
    </source>
</reference>
<dbReference type="EMBL" id="JAPFFK010000006">
    <property type="protein sequence ID" value="KAJ6760718.1"/>
    <property type="molecule type" value="Genomic_DNA"/>
</dbReference>
<dbReference type="AlphaFoldDB" id="A0A9Q0W7N6"/>